<proteinExistence type="predicted"/>
<evidence type="ECO:0000313" key="3">
    <source>
        <dbReference type="Proteomes" id="UP001140949"/>
    </source>
</evidence>
<dbReference type="PANTHER" id="PTHR31549">
    <property type="entry name" value="PROTEIN, PUTATIVE (DUF247)-RELATED-RELATED"/>
    <property type="match status" value="1"/>
</dbReference>
<feature type="compositionally biased region" description="Basic and acidic residues" evidence="1">
    <location>
        <begin position="469"/>
        <end position="493"/>
    </location>
</feature>
<feature type="region of interest" description="Disordered" evidence="1">
    <location>
        <begin position="469"/>
        <end position="508"/>
    </location>
</feature>
<dbReference type="PANTHER" id="PTHR31549:SF23">
    <property type="entry name" value="OS03G0591600 PROTEIN"/>
    <property type="match status" value="1"/>
</dbReference>
<dbReference type="Pfam" id="PF03140">
    <property type="entry name" value="DUF247"/>
    <property type="match status" value="1"/>
</dbReference>
<dbReference type="Proteomes" id="UP001140949">
    <property type="component" value="Unassembled WGS sequence"/>
</dbReference>
<name>A0AAX6IAI3_IRIPA</name>
<sequence>MATAAGGGGSWTLPMGEREWVILVQTCIEEEIEEEDRRTPVAIFSVPEALVSGKPEAYVPQIFAFGPYHHWLPKLYDMERHKIAAARRTMSRAVQQGARIQDLVEQLMKREHKIRSYYQRNINHSMETIAWMMVVDASFLLEFLQNYTEKNREAIRKKLISSARSRRADLERMKMGYNMVLRDIVMLENQIPLYVLRKLTKFLGPAESADSELSEMLSGFADEVSPFKTMDADQPVVDDVVRHAHLLELLYYTIVPKQKELVEETTEDVIDADEEEGGDDHEVEPKEVELGDTSHVKSVYNWFKNLAPGLGGPLIGSVRRAVVSGPVRLLVKLPWKLVTALPIFSIIKQPVESYFSNMVGREKSDHKDQSSHIDRPPLVEEIAVPSVADLVDAGVDFRPTAGGITSIAFDAKTVTMHLPVVTLDVNTEALLRNLVAYEASAVSGPLVFTRYTELMNGIIDTEEDVRMLRERGGGGEPDEERRGGGGAVERDEQVGEADEGGVPGHGHKGREQVLQEQMESEEQGVHEEVRVRLVAGADAPGGGAAPVPELCPGVLLRVQLQLAHYKDHKCRGASRDTGYGLGSTVT</sequence>
<organism evidence="2 3">
    <name type="scientific">Iris pallida</name>
    <name type="common">Sweet iris</name>
    <dbReference type="NCBI Taxonomy" id="29817"/>
    <lineage>
        <taxon>Eukaryota</taxon>
        <taxon>Viridiplantae</taxon>
        <taxon>Streptophyta</taxon>
        <taxon>Embryophyta</taxon>
        <taxon>Tracheophyta</taxon>
        <taxon>Spermatophyta</taxon>
        <taxon>Magnoliopsida</taxon>
        <taxon>Liliopsida</taxon>
        <taxon>Asparagales</taxon>
        <taxon>Iridaceae</taxon>
        <taxon>Iridoideae</taxon>
        <taxon>Irideae</taxon>
        <taxon>Iris</taxon>
    </lineage>
</organism>
<protein>
    <submittedName>
        <fullName evidence="2">UPF0481 protein</fullName>
    </submittedName>
</protein>
<comment type="caution">
    <text evidence="2">The sequence shown here is derived from an EMBL/GenBank/DDBJ whole genome shotgun (WGS) entry which is preliminary data.</text>
</comment>
<dbReference type="AlphaFoldDB" id="A0AAX6IAI3"/>
<accession>A0AAX6IAI3</accession>
<dbReference type="InterPro" id="IPR004158">
    <property type="entry name" value="DUF247_pln"/>
</dbReference>
<evidence type="ECO:0000313" key="2">
    <source>
        <dbReference type="EMBL" id="KAJ6849867.1"/>
    </source>
</evidence>
<reference evidence="2" key="2">
    <citation type="submission" date="2023-04" db="EMBL/GenBank/DDBJ databases">
        <authorList>
            <person name="Bruccoleri R.E."/>
            <person name="Oakeley E.J."/>
            <person name="Faust A.-M."/>
            <person name="Dessus-Babus S."/>
            <person name="Altorfer M."/>
            <person name="Burckhardt D."/>
            <person name="Oertli M."/>
            <person name="Naumann U."/>
            <person name="Petersen F."/>
            <person name="Wong J."/>
        </authorList>
    </citation>
    <scope>NUCLEOTIDE SEQUENCE</scope>
    <source>
        <strain evidence="2">GSM-AAB239-AS_SAM_17_03QT</strain>
        <tissue evidence="2">Leaf</tissue>
    </source>
</reference>
<evidence type="ECO:0000256" key="1">
    <source>
        <dbReference type="SAM" id="MobiDB-lite"/>
    </source>
</evidence>
<gene>
    <name evidence="2" type="ORF">M6B38_267245</name>
</gene>
<dbReference type="EMBL" id="JANAVB010003399">
    <property type="protein sequence ID" value="KAJ6849867.1"/>
    <property type="molecule type" value="Genomic_DNA"/>
</dbReference>
<keyword evidence="3" id="KW-1185">Reference proteome</keyword>
<reference evidence="2" key="1">
    <citation type="journal article" date="2023" name="GigaByte">
        <title>Genome assembly of the bearded iris, Iris pallida Lam.</title>
        <authorList>
            <person name="Bruccoleri R.E."/>
            <person name="Oakeley E.J."/>
            <person name="Faust A.M.E."/>
            <person name="Altorfer M."/>
            <person name="Dessus-Babus S."/>
            <person name="Burckhardt D."/>
            <person name="Oertli M."/>
            <person name="Naumann U."/>
            <person name="Petersen F."/>
            <person name="Wong J."/>
        </authorList>
    </citation>
    <scope>NUCLEOTIDE SEQUENCE</scope>
    <source>
        <strain evidence="2">GSM-AAB239-AS_SAM_17_03QT</strain>
    </source>
</reference>